<dbReference type="Gene3D" id="3.30.450.20">
    <property type="entry name" value="PAS domain"/>
    <property type="match status" value="1"/>
</dbReference>
<feature type="chain" id="PRO_5026887441" description="histidine kinase" evidence="9">
    <location>
        <begin position="40"/>
        <end position="571"/>
    </location>
</feature>
<evidence type="ECO:0000313" key="12">
    <source>
        <dbReference type="Proteomes" id="UP000501623"/>
    </source>
</evidence>
<feature type="transmembrane region" description="Helical" evidence="8">
    <location>
        <begin position="329"/>
        <end position="349"/>
    </location>
</feature>
<evidence type="ECO:0000256" key="8">
    <source>
        <dbReference type="SAM" id="Phobius"/>
    </source>
</evidence>
<sequence length="571" mass="64192">MNLTVPTTACVKDHRQRTRRRAPLAVMVLLVLLTSRAPAWSASAPPDALHRRFFALLQQGDSVYARKQGYGSFGQALLYYDRAERLAEQAQDSLLLAEAVFARARVYDAWNHEPQKTLRYFQQAAQGFAHLPGKWRRYYYARFLVAHAYDKVPDSLRAVQALRQLGRELAARPDSVRRQVPSTVEMALSATQINNFGLADTLLGQLVRRAWVRNDPETYNYLDDYYLVQARLDVLYRHPGRYSPYLDSLRLAFTHAPSPPDREYHGRLLAELLAAAGAYREAYAYADTSRRMYDRLNSAGAVAHMRRVLAESETQRQALAETRQQARQLALAGLSVGLAVISVLCFYLYRQGRRARQQAAALATANQHLDEQAAEVGLLNKEIQHRVKNNLHMVFSLLQMQERRTDNEEVIEQLQAARLRVESIAALHNQLLNGAGAEVNLAAFLKELVSSVVSCLANDRQVVTHLQTEGLNLPPNGYLPLSLILNEWVTNTIKYAATDSPFLEVRVTVKNSPTEVCVEYQDNGCVPTAAAAPGLGTQIITLLTRQLGATLSTPFNHPYHYQLRIPHGLRA</sequence>
<evidence type="ECO:0000259" key="10">
    <source>
        <dbReference type="Pfam" id="PF07568"/>
    </source>
</evidence>
<keyword evidence="4" id="KW-0808">Transferase</keyword>
<dbReference type="RefSeq" id="WP_171591862.1">
    <property type="nucleotide sequence ID" value="NZ_CP053538.1"/>
</dbReference>
<name>A0A6M6BIB0_9BACT</name>
<proteinExistence type="predicted"/>
<dbReference type="Gene3D" id="3.30.565.10">
    <property type="entry name" value="Histidine kinase-like ATPase, C-terminal domain"/>
    <property type="match status" value="1"/>
</dbReference>
<evidence type="ECO:0000256" key="6">
    <source>
        <dbReference type="ARBA" id="ARBA00022777"/>
    </source>
</evidence>
<evidence type="ECO:0000256" key="5">
    <source>
        <dbReference type="ARBA" id="ARBA00022741"/>
    </source>
</evidence>
<keyword evidence="8" id="KW-0812">Transmembrane</keyword>
<keyword evidence="7" id="KW-0067">ATP-binding</keyword>
<keyword evidence="3" id="KW-0597">Phosphoprotein</keyword>
<dbReference type="EC" id="2.7.13.3" evidence="2"/>
<reference evidence="11 12" key="1">
    <citation type="submission" date="2020-05" db="EMBL/GenBank/DDBJ databases">
        <title>Complete genome sequence of Hymenobacter sp. TS19 in Coasted Sand Dune.</title>
        <authorList>
            <person name="Lee J.-H."/>
            <person name="Jung J.-H."/>
            <person name="Jeong S."/>
            <person name="Zhao L."/>
            <person name="Kim M.-K."/>
            <person name="Seo H.-S."/>
            <person name="Lim S."/>
        </authorList>
    </citation>
    <scope>NUCLEOTIDE SEQUENCE [LARGE SCALE GENOMIC DNA]</scope>
    <source>
        <strain evidence="11 12">TS19</strain>
    </source>
</reference>
<dbReference type="PANTHER" id="PTHR41523:SF8">
    <property type="entry name" value="ETHYLENE RESPONSE SENSOR PROTEIN"/>
    <property type="match status" value="1"/>
</dbReference>
<comment type="catalytic activity">
    <reaction evidence="1">
        <text>ATP + protein L-histidine = ADP + protein N-phospho-L-histidine.</text>
        <dbReference type="EC" id="2.7.13.3"/>
    </reaction>
</comment>
<keyword evidence="8" id="KW-0472">Membrane</keyword>
<dbReference type="KEGG" id="hts:HMJ29_12790"/>
<evidence type="ECO:0000256" key="7">
    <source>
        <dbReference type="ARBA" id="ARBA00022840"/>
    </source>
</evidence>
<evidence type="ECO:0000256" key="4">
    <source>
        <dbReference type="ARBA" id="ARBA00022679"/>
    </source>
</evidence>
<dbReference type="EMBL" id="CP053538">
    <property type="protein sequence ID" value="QJX47769.1"/>
    <property type="molecule type" value="Genomic_DNA"/>
</dbReference>
<keyword evidence="8" id="KW-1133">Transmembrane helix</keyword>
<dbReference type="InterPro" id="IPR036890">
    <property type="entry name" value="HATPase_C_sf"/>
</dbReference>
<evidence type="ECO:0000256" key="3">
    <source>
        <dbReference type="ARBA" id="ARBA00022553"/>
    </source>
</evidence>
<dbReference type="GO" id="GO:0005524">
    <property type="term" value="F:ATP binding"/>
    <property type="evidence" value="ECO:0007669"/>
    <property type="project" value="UniProtKB-KW"/>
</dbReference>
<dbReference type="InterPro" id="IPR011495">
    <property type="entry name" value="Sig_transdc_His_kin_sub2_dim/P"/>
</dbReference>
<dbReference type="Proteomes" id="UP000501623">
    <property type="component" value="Chromosome"/>
</dbReference>
<accession>A0A6M6BIB0</accession>
<protein>
    <recommendedName>
        <fullName evidence="2">histidine kinase</fullName>
        <ecNumber evidence="2">2.7.13.3</ecNumber>
    </recommendedName>
</protein>
<dbReference type="GO" id="GO:0004673">
    <property type="term" value="F:protein histidine kinase activity"/>
    <property type="evidence" value="ECO:0007669"/>
    <property type="project" value="UniProtKB-EC"/>
</dbReference>
<keyword evidence="6 11" id="KW-0418">Kinase</keyword>
<dbReference type="PANTHER" id="PTHR41523">
    <property type="entry name" value="TWO-COMPONENT SYSTEM SENSOR PROTEIN"/>
    <property type="match status" value="1"/>
</dbReference>
<keyword evidence="9" id="KW-0732">Signal</keyword>
<evidence type="ECO:0000313" key="11">
    <source>
        <dbReference type="EMBL" id="QJX47769.1"/>
    </source>
</evidence>
<organism evidence="11 12">
    <name type="scientific">Hymenobacter taeanensis</name>
    <dbReference type="NCBI Taxonomy" id="2735321"/>
    <lineage>
        <taxon>Bacteria</taxon>
        <taxon>Pseudomonadati</taxon>
        <taxon>Bacteroidota</taxon>
        <taxon>Cytophagia</taxon>
        <taxon>Cytophagales</taxon>
        <taxon>Hymenobacteraceae</taxon>
        <taxon>Hymenobacter</taxon>
    </lineage>
</organism>
<feature type="signal peptide" evidence="9">
    <location>
        <begin position="1"/>
        <end position="39"/>
    </location>
</feature>
<evidence type="ECO:0000256" key="9">
    <source>
        <dbReference type="SAM" id="SignalP"/>
    </source>
</evidence>
<dbReference type="SUPFAM" id="SSF55874">
    <property type="entry name" value="ATPase domain of HSP90 chaperone/DNA topoisomerase II/histidine kinase"/>
    <property type="match status" value="1"/>
</dbReference>
<keyword evidence="5" id="KW-0547">Nucleotide-binding</keyword>
<evidence type="ECO:0000256" key="1">
    <source>
        <dbReference type="ARBA" id="ARBA00000085"/>
    </source>
</evidence>
<keyword evidence="12" id="KW-1185">Reference proteome</keyword>
<feature type="domain" description="Signal transduction histidine kinase subgroup 2 dimerisation and phosphoacceptor" evidence="10">
    <location>
        <begin position="382"/>
        <end position="454"/>
    </location>
</feature>
<evidence type="ECO:0000256" key="2">
    <source>
        <dbReference type="ARBA" id="ARBA00012438"/>
    </source>
</evidence>
<dbReference type="Pfam" id="PF07568">
    <property type="entry name" value="HisKA_2"/>
    <property type="match status" value="1"/>
</dbReference>
<gene>
    <name evidence="11" type="ORF">HMJ29_12790</name>
</gene>
<dbReference type="AlphaFoldDB" id="A0A6M6BIB0"/>